<keyword evidence="1" id="KW-0175">Coiled coil</keyword>
<dbReference type="EMBL" id="BKCJ010005448">
    <property type="protein sequence ID" value="GEU66805.1"/>
    <property type="molecule type" value="Genomic_DNA"/>
</dbReference>
<dbReference type="AlphaFoldDB" id="A0A6L2M343"/>
<gene>
    <name evidence="2" type="ORF">Tci_038783</name>
</gene>
<organism evidence="2">
    <name type="scientific">Tanacetum cinerariifolium</name>
    <name type="common">Dalmatian daisy</name>
    <name type="synonym">Chrysanthemum cinerariifolium</name>
    <dbReference type="NCBI Taxonomy" id="118510"/>
    <lineage>
        <taxon>Eukaryota</taxon>
        <taxon>Viridiplantae</taxon>
        <taxon>Streptophyta</taxon>
        <taxon>Embryophyta</taxon>
        <taxon>Tracheophyta</taxon>
        <taxon>Spermatophyta</taxon>
        <taxon>Magnoliopsida</taxon>
        <taxon>eudicotyledons</taxon>
        <taxon>Gunneridae</taxon>
        <taxon>Pentapetalae</taxon>
        <taxon>asterids</taxon>
        <taxon>campanulids</taxon>
        <taxon>Asterales</taxon>
        <taxon>Asteraceae</taxon>
        <taxon>Asteroideae</taxon>
        <taxon>Anthemideae</taxon>
        <taxon>Anthemidinae</taxon>
        <taxon>Tanacetum</taxon>
    </lineage>
</organism>
<accession>A0A6L2M343</accession>
<evidence type="ECO:0000256" key="1">
    <source>
        <dbReference type="SAM" id="Coils"/>
    </source>
</evidence>
<name>A0A6L2M343_TANCI</name>
<protein>
    <submittedName>
        <fullName evidence="2">Uncharacterized protein</fullName>
    </submittedName>
</protein>
<evidence type="ECO:0000313" key="2">
    <source>
        <dbReference type="EMBL" id="GEU66805.1"/>
    </source>
</evidence>
<reference evidence="2" key="1">
    <citation type="journal article" date="2019" name="Sci. Rep.">
        <title>Draft genome of Tanacetum cinerariifolium, the natural source of mosquito coil.</title>
        <authorList>
            <person name="Yamashiro T."/>
            <person name="Shiraishi A."/>
            <person name="Satake H."/>
            <person name="Nakayama K."/>
        </authorList>
    </citation>
    <scope>NUCLEOTIDE SEQUENCE</scope>
</reference>
<feature type="coiled-coil region" evidence="1">
    <location>
        <begin position="4"/>
        <end position="45"/>
    </location>
</feature>
<proteinExistence type="predicted"/>
<comment type="caution">
    <text evidence="2">The sequence shown here is derived from an EMBL/GenBank/DDBJ whole genome shotgun (WGS) entry which is preliminary data.</text>
</comment>
<sequence>MSLLKKLMETCATLTKKVVNLEQDKVAQTLEIVKLKQRVRKLEKKRRSKHSGFKRLKKDTDEADHAEVEEVLEVVTAAKLMTKVVTTASPITTTAQVPKTSASRRRRGVVIQDPEETIAASVIMHSKVKSKEKVNGILNEEPKPLKGQVHIDMDEAFARQLKAKLNAKINRDDVIEQIKRKEKQDNTVMRYQALKRKPLTKAQARKNMMLYLKNMAGFKMDLFKGMTYNDIRPIFEKDYNSIQAFLNKGEKEIEEKGRKRKDKILSRIEPRDKGYKKRQRSSKDICRFWLMMMMSSLELLL</sequence>